<evidence type="ECO:0000313" key="8">
    <source>
        <dbReference type="EMBL" id="PKY71346.1"/>
    </source>
</evidence>
<dbReference type="PANTHER" id="PTHR30337">
    <property type="entry name" value="COMPONENT OF ATP-DEPENDENT DSDNA EXONUCLEASE"/>
    <property type="match status" value="1"/>
</dbReference>
<feature type="domain" description="Calcineurin-like phosphoesterase" evidence="7">
    <location>
        <begin position="11"/>
        <end position="227"/>
    </location>
</feature>
<dbReference type="EMBL" id="PKGO01000001">
    <property type="protein sequence ID" value="PKY71346.1"/>
    <property type="molecule type" value="Genomic_DNA"/>
</dbReference>
<dbReference type="CDD" id="cd00840">
    <property type="entry name" value="MPP_Mre11_N"/>
    <property type="match status" value="1"/>
</dbReference>
<evidence type="ECO:0000313" key="9">
    <source>
        <dbReference type="Proteomes" id="UP000242755"/>
    </source>
</evidence>
<keyword evidence="3 6" id="KW-0540">Nuclease</keyword>
<evidence type="ECO:0000256" key="4">
    <source>
        <dbReference type="ARBA" id="ARBA00022801"/>
    </source>
</evidence>
<dbReference type="GO" id="GO:0006260">
    <property type="term" value="P:DNA replication"/>
    <property type="evidence" value="ECO:0007669"/>
    <property type="project" value="UniProtKB-KW"/>
</dbReference>
<name>A0A2I1IJN2_9MICO</name>
<keyword evidence="4 6" id="KW-0378">Hydrolase</keyword>
<keyword evidence="6" id="KW-0255">Endonuclease</keyword>
<evidence type="ECO:0000256" key="5">
    <source>
        <dbReference type="ARBA" id="ARBA00022839"/>
    </source>
</evidence>
<dbReference type="GO" id="GO:0004519">
    <property type="term" value="F:endonuclease activity"/>
    <property type="evidence" value="ECO:0007669"/>
    <property type="project" value="UniProtKB-KW"/>
</dbReference>
<evidence type="ECO:0000256" key="2">
    <source>
        <dbReference type="ARBA" id="ARBA00013365"/>
    </source>
</evidence>
<dbReference type="InterPro" id="IPR041796">
    <property type="entry name" value="Mre11_N"/>
</dbReference>
<dbReference type="SUPFAM" id="SSF56300">
    <property type="entry name" value="Metallo-dependent phosphatases"/>
    <property type="match status" value="1"/>
</dbReference>
<reference evidence="8 9" key="1">
    <citation type="submission" date="2017-12" db="EMBL/GenBank/DDBJ databases">
        <title>Phylogenetic diversity of female urinary microbiome.</title>
        <authorList>
            <person name="Thomas-White K."/>
            <person name="Wolfe A.J."/>
        </authorList>
    </citation>
    <scope>NUCLEOTIDE SEQUENCE [LARGE SCALE GENOMIC DNA]</scope>
    <source>
        <strain evidence="8 9">UMB0426</strain>
    </source>
</reference>
<evidence type="ECO:0000259" key="7">
    <source>
        <dbReference type="Pfam" id="PF00149"/>
    </source>
</evidence>
<protein>
    <recommendedName>
        <fullName evidence="2 6">Nuclease SbcCD subunit D</fullName>
    </recommendedName>
</protein>
<keyword evidence="6" id="KW-0233">DNA recombination</keyword>
<keyword evidence="6" id="KW-0235">DNA replication</keyword>
<dbReference type="InterPro" id="IPR004843">
    <property type="entry name" value="Calcineurin-like_PHP"/>
</dbReference>
<comment type="function">
    <text evidence="6">SbcCD cleaves DNA hairpin structures. These structures can inhibit DNA replication and are intermediates in certain DNA recombination reactions. The complex acts as a 3'-&gt;5' double strand exonuclease that can open hairpins. It also has a 5' single-strand endonuclease activity.</text>
</comment>
<evidence type="ECO:0000256" key="1">
    <source>
        <dbReference type="ARBA" id="ARBA00010555"/>
    </source>
</evidence>
<sequence length="382" mass="41748">MSVPHSTLVPMRILHTSDWHIGRTFHGMNTVPHFLEYADFLIETIKSSSVDVLLVSGDVFDRAVPPLDALEAYETTMARVLDTGAVAVLTSGNHDSHQRLGVGRRLMESSGLYIRTSLSDIERPVVLGDDGDRTVVYGIPYLEPALVSGVFDTSRTHSAVLNAAIGRILAHRAQHCPDHTAIVMAHGFIAGAEPSESERSIEIGGVGRAEADLFTWADYAALGHLHRPQTVAPNVRYSGSPLPYSFSEAGTDKLMWLYDTRSGAIDSVTIPEILPIASLTGSVEELLVKAPGYQDHAIEVRLTNTTVPQGALDSLRKAFPQLLSVQWINLVQTTAPRGRKKETIDDAKVFAQFCRAAAGRSPSESERELFANAMQWAQERTR</sequence>
<comment type="similarity">
    <text evidence="1 6">Belongs to the SbcD family.</text>
</comment>
<accession>A0A2I1IJN2</accession>
<comment type="subunit">
    <text evidence="6">Heterodimer of SbcC and SbcD.</text>
</comment>
<dbReference type="Pfam" id="PF00149">
    <property type="entry name" value="Metallophos"/>
    <property type="match status" value="1"/>
</dbReference>
<dbReference type="NCBIfam" id="TIGR00619">
    <property type="entry name" value="sbcd"/>
    <property type="match status" value="1"/>
</dbReference>
<dbReference type="GO" id="GO:0006310">
    <property type="term" value="P:DNA recombination"/>
    <property type="evidence" value="ECO:0007669"/>
    <property type="project" value="UniProtKB-KW"/>
</dbReference>
<comment type="caution">
    <text evidence="8">The sequence shown here is derived from an EMBL/GenBank/DDBJ whole genome shotgun (WGS) entry which is preliminary data.</text>
</comment>
<proteinExistence type="inferred from homology"/>
<gene>
    <name evidence="6" type="primary">sbcD</name>
    <name evidence="8" type="ORF">CYJ40_01390</name>
</gene>
<dbReference type="InterPro" id="IPR004593">
    <property type="entry name" value="SbcD"/>
</dbReference>
<organism evidence="8 9">
    <name type="scientific">Brevibacterium ravenspurgense</name>
    <dbReference type="NCBI Taxonomy" id="479117"/>
    <lineage>
        <taxon>Bacteria</taxon>
        <taxon>Bacillati</taxon>
        <taxon>Actinomycetota</taxon>
        <taxon>Actinomycetes</taxon>
        <taxon>Micrococcales</taxon>
        <taxon>Brevibacteriaceae</taxon>
        <taxon>Brevibacterium</taxon>
    </lineage>
</organism>
<dbReference type="InterPro" id="IPR029052">
    <property type="entry name" value="Metallo-depent_PP-like"/>
</dbReference>
<dbReference type="InterPro" id="IPR050535">
    <property type="entry name" value="DNA_Repair-Maintenance_Comp"/>
</dbReference>
<dbReference type="GO" id="GO:0008408">
    <property type="term" value="F:3'-5' exonuclease activity"/>
    <property type="evidence" value="ECO:0007669"/>
    <property type="project" value="InterPro"/>
</dbReference>
<dbReference type="AlphaFoldDB" id="A0A2I1IJN2"/>
<keyword evidence="5 6" id="KW-0269">Exonuclease</keyword>
<dbReference type="PANTHER" id="PTHR30337:SF0">
    <property type="entry name" value="NUCLEASE SBCCD SUBUNIT D"/>
    <property type="match status" value="1"/>
</dbReference>
<evidence type="ECO:0000256" key="3">
    <source>
        <dbReference type="ARBA" id="ARBA00022722"/>
    </source>
</evidence>
<dbReference type="STRING" id="1176165.GCA_001584405_01007"/>
<evidence type="ECO:0000256" key="6">
    <source>
        <dbReference type="RuleBase" id="RU363069"/>
    </source>
</evidence>
<dbReference type="Gene3D" id="3.60.21.10">
    <property type="match status" value="1"/>
</dbReference>
<dbReference type="Proteomes" id="UP000242755">
    <property type="component" value="Unassembled WGS sequence"/>
</dbReference>